<dbReference type="Gene3D" id="3.40.50.300">
    <property type="entry name" value="P-loop containing nucleotide triphosphate hydrolases"/>
    <property type="match status" value="2"/>
</dbReference>
<evidence type="ECO:0000313" key="13">
    <source>
        <dbReference type="Proteomes" id="UP000221168"/>
    </source>
</evidence>
<keyword evidence="5" id="KW-0762">Sugar transport</keyword>
<dbReference type="PANTHER" id="PTHR43790:SF4">
    <property type="entry name" value="GUANOSINE IMPORT ATP-BINDING PROTEIN NUPO"/>
    <property type="match status" value="1"/>
</dbReference>
<keyword evidence="6" id="KW-0677">Repeat</keyword>
<dbReference type="GO" id="GO:0005524">
    <property type="term" value="F:ATP binding"/>
    <property type="evidence" value="ECO:0007669"/>
    <property type="project" value="UniProtKB-KW"/>
</dbReference>
<dbReference type="SUPFAM" id="SSF52540">
    <property type="entry name" value="P-loop containing nucleoside triphosphate hydrolases"/>
    <property type="match status" value="2"/>
</dbReference>
<keyword evidence="7" id="KW-0547">Nucleotide-binding</keyword>
<proteinExistence type="inferred from homology"/>
<evidence type="ECO:0000256" key="4">
    <source>
        <dbReference type="ARBA" id="ARBA00022475"/>
    </source>
</evidence>
<keyword evidence="8" id="KW-0067">ATP-binding</keyword>
<dbReference type="EMBL" id="PDVP01000012">
    <property type="protein sequence ID" value="PHP65841.1"/>
    <property type="molecule type" value="Genomic_DNA"/>
</dbReference>
<evidence type="ECO:0000256" key="7">
    <source>
        <dbReference type="ARBA" id="ARBA00022741"/>
    </source>
</evidence>
<dbReference type="InterPro" id="IPR017871">
    <property type="entry name" value="ABC_transporter-like_CS"/>
</dbReference>
<dbReference type="AlphaFoldDB" id="A0A2G1QK56"/>
<dbReference type="RefSeq" id="WP_099307628.1">
    <property type="nucleotide sequence ID" value="NZ_PDVP01000012.1"/>
</dbReference>
<dbReference type="InterPro" id="IPR003439">
    <property type="entry name" value="ABC_transporter-like_ATP-bd"/>
</dbReference>
<dbReference type="Proteomes" id="UP000221168">
    <property type="component" value="Unassembled WGS sequence"/>
</dbReference>
<gene>
    <name evidence="12" type="ORF">CSC94_17325</name>
</gene>
<feature type="domain" description="ABC transporter" evidence="11">
    <location>
        <begin position="13"/>
        <end position="244"/>
    </location>
</feature>
<keyword evidence="10" id="KW-0472">Membrane</keyword>
<evidence type="ECO:0000256" key="6">
    <source>
        <dbReference type="ARBA" id="ARBA00022737"/>
    </source>
</evidence>
<keyword evidence="4" id="KW-1003">Cell membrane</keyword>
<dbReference type="InterPro" id="IPR050107">
    <property type="entry name" value="ABC_carbohydrate_import_ATPase"/>
</dbReference>
<evidence type="ECO:0000256" key="2">
    <source>
        <dbReference type="ARBA" id="ARBA00005417"/>
    </source>
</evidence>
<sequence>MNDPVAGDDRRLLDVEGLTKVFGSLVANDRVDLSIAKGEIHALLGENGAGKSTFVKMLFGSLEPNAGTIRWKGEAQAITSPSMARQLGIGMVFQHFSLFEALTAAENIALALDRSTPIAQIAESARKLSRDYGLPLDPHSLVGDLSVGERQRIEIIRCLLQKPELIILDEPTSVLTPQEADKLFETLERLRDEGKSILYISHRLEEVKRLCDRATVLRHGKVVDHCNPRDETAASLARMMVGEEVQAVSRPDHAGGDGEALLDIRGLSRPAATPFSVPLRNIDLSVRAGQVIGIAGVAGNGQGEFFEAVSGEVRQPEAGAVRIRGTDAGQLSISARRKLGAGFVPEERLGHGAAPGLPLSQNLLLSRHATDSRTYLGPLGTVRYGALTAGARRIVQEMDVRKSGEDPEAAALSGGNLQKFIIGRELDRRPAVMVVNQPTWGVDAGAAARIRQSLIELARSGSAVLVISQDLDELFEMSDAIAVMHNGTLSSPVPIAEATYESVGLLMGGAEPGHKATAHAEGL</sequence>
<accession>A0A2G1QK56</accession>
<dbReference type="PROSITE" id="PS00211">
    <property type="entry name" value="ABC_TRANSPORTER_1"/>
    <property type="match status" value="2"/>
</dbReference>
<evidence type="ECO:0000313" key="12">
    <source>
        <dbReference type="EMBL" id="PHP65841.1"/>
    </source>
</evidence>
<keyword evidence="13" id="KW-1185">Reference proteome</keyword>
<evidence type="ECO:0000256" key="3">
    <source>
        <dbReference type="ARBA" id="ARBA00022448"/>
    </source>
</evidence>
<dbReference type="InterPro" id="IPR003593">
    <property type="entry name" value="AAA+_ATPase"/>
</dbReference>
<evidence type="ECO:0000256" key="5">
    <source>
        <dbReference type="ARBA" id="ARBA00022597"/>
    </source>
</evidence>
<evidence type="ECO:0000256" key="10">
    <source>
        <dbReference type="ARBA" id="ARBA00023136"/>
    </source>
</evidence>
<dbReference type="GO" id="GO:0005886">
    <property type="term" value="C:plasma membrane"/>
    <property type="evidence" value="ECO:0007669"/>
    <property type="project" value="UniProtKB-SubCell"/>
</dbReference>
<dbReference type="InterPro" id="IPR027417">
    <property type="entry name" value="P-loop_NTPase"/>
</dbReference>
<evidence type="ECO:0000259" key="11">
    <source>
        <dbReference type="PROSITE" id="PS50893"/>
    </source>
</evidence>
<keyword evidence="9" id="KW-1278">Translocase</keyword>
<dbReference type="Pfam" id="PF00005">
    <property type="entry name" value="ABC_tran"/>
    <property type="match status" value="2"/>
</dbReference>
<dbReference type="SMART" id="SM00382">
    <property type="entry name" value="AAA"/>
    <property type="match status" value="1"/>
</dbReference>
<feature type="domain" description="ABC transporter" evidence="11">
    <location>
        <begin position="262"/>
        <end position="511"/>
    </location>
</feature>
<comment type="subcellular location">
    <subcellularLocation>
        <location evidence="1">Cell membrane</location>
        <topology evidence="1">Peripheral membrane protein</topology>
    </subcellularLocation>
</comment>
<comment type="caution">
    <text evidence="12">The sequence shown here is derived from an EMBL/GenBank/DDBJ whole genome shotgun (WGS) entry which is preliminary data.</text>
</comment>
<evidence type="ECO:0000256" key="9">
    <source>
        <dbReference type="ARBA" id="ARBA00022967"/>
    </source>
</evidence>
<name>A0A2G1QK56_9HYPH</name>
<dbReference type="GO" id="GO:0016887">
    <property type="term" value="F:ATP hydrolysis activity"/>
    <property type="evidence" value="ECO:0007669"/>
    <property type="project" value="InterPro"/>
</dbReference>
<keyword evidence="3" id="KW-0813">Transport</keyword>
<dbReference type="OrthoDB" id="9805029at2"/>
<dbReference type="PROSITE" id="PS50893">
    <property type="entry name" value="ABC_TRANSPORTER_2"/>
    <property type="match status" value="2"/>
</dbReference>
<organism evidence="12 13">
    <name type="scientific">Zhengella mangrovi</name>
    <dbReference type="NCBI Taxonomy" id="1982044"/>
    <lineage>
        <taxon>Bacteria</taxon>
        <taxon>Pseudomonadati</taxon>
        <taxon>Pseudomonadota</taxon>
        <taxon>Alphaproteobacteria</taxon>
        <taxon>Hyphomicrobiales</taxon>
        <taxon>Notoacmeibacteraceae</taxon>
        <taxon>Zhengella</taxon>
    </lineage>
</organism>
<dbReference type="CDD" id="cd03215">
    <property type="entry name" value="ABC_Carb_Monos_II"/>
    <property type="match status" value="1"/>
</dbReference>
<dbReference type="FunFam" id="3.40.50.300:FF:000127">
    <property type="entry name" value="Ribose import ATP-binding protein RbsA"/>
    <property type="match status" value="1"/>
</dbReference>
<dbReference type="CDD" id="cd03216">
    <property type="entry name" value="ABC_Carb_Monos_I"/>
    <property type="match status" value="1"/>
</dbReference>
<comment type="similarity">
    <text evidence="2">Belongs to the ABC transporter superfamily.</text>
</comment>
<protein>
    <submittedName>
        <fullName evidence="12">ABC transporter</fullName>
    </submittedName>
</protein>
<evidence type="ECO:0000256" key="8">
    <source>
        <dbReference type="ARBA" id="ARBA00022840"/>
    </source>
</evidence>
<reference evidence="12 13" key="1">
    <citation type="submission" date="2017-10" db="EMBL/GenBank/DDBJ databases">
        <title>Sedimentibacterium mangrovi gen. nov., sp. nov., a novel member of family Phyllobacteriacea isolated from mangrove sediment.</title>
        <authorList>
            <person name="Liao H."/>
            <person name="Tian Y."/>
        </authorList>
    </citation>
    <scope>NUCLEOTIDE SEQUENCE [LARGE SCALE GENOMIC DNA]</scope>
    <source>
        <strain evidence="12 13">X9-2-2</strain>
    </source>
</reference>
<evidence type="ECO:0000256" key="1">
    <source>
        <dbReference type="ARBA" id="ARBA00004202"/>
    </source>
</evidence>
<dbReference type="PANTHER" id="PTHR43790">
    <property type="entry name" value="CARBOHYDRATE TRANSPORT ATP-BINDING PROTEIN MG119-RELATED"/>
    <property type="match status" value="1"/>
</dbReference>